<keyword evidence="5" id="KW-0547">Nucleotide-binding</keyword>
<evidence type="ECO:0000259" key="11">
    <source>
        <dbReference type="PROSITE" id="PS50110"/>
    </source>
</evidence>
<evidence type="ECO:0000313" key="15">
    <source>
        <dbReference type="Proteomes" id="UP001595907"/>
    </source>
</evidence>
<dbReference type="PANTHER" id="PTHR43065:SF10">
    <property type="entry name" value="PEROXIDE STRESS-ACTIVATED HISTIDINE KINASE MAK3"/>
    <property type="match status" value="1"/>
</dbReference>
<dbReference type="Pfam" id="PF00072">
    <property type="entry name" value="Response_reg"/>
    <property type="match status" value="1"/>
</dbReference>
<comment type="catalytic activity">
    <reaction evidence="1">
        <text>ATP + protein L-histidine = ADP + protein N-phospho-L-histidine.</text>
        <dbReference type="EC" id="2.7.13.3"/>
    </reaction>
</comment>
<keyword evidence="8" id="KW-0902">Two-component regulatory system</keyword>
<dbReference type="CDD" id="cd00156">
    <property type="entry name" value="REC"/>
    <property type="match status" value="1"/>
</dbReference>
<keyword evidence="15" id="KW-1185">Reference proteome</keyword>
<dbReference type="InterPro" id="IPR001789">
    <property type="entry name" value="Sig_transdc_resp-reg_receiver"/>
</dbReference>
<dbReference type="RefSeq" id="WP_379706598.1">
    <property type="nucleotide sequence ID" value="NZ_JBHSCZ010000001.1"/>
</dbReference>
<dbReference type="CDD" id="cd00082">
    <property type="entry name" value="HisKA"/>
    <property type="match status" value="1"/>
</dbReference>
<keyword evidence="6" id="KW-0418">Kinase</keyword>
<dbReference type="PANTHER" id="PTHR43065">
    <property type="entry name" value="SENSOR HISTIDINE KINASE"/>
    <property type="match status" value="1"/>
</dbReference>
<dbReference type="NCBIfam" id="TIGR00229">
    <property type="entry name" value="sensory_box"/>
    <property type="match status" value="1"/>
</dbReference>
<dbReference type="Gene3D" id="3.40.50.2300">
    <property type="match status" value="1"/>
</dbReference>
<gene>
    <name evidence="14" type="ORF">ACFOWM_02415</name>
</gene>
<dbReference type="PROSITE" id="PS50109">
    <property type="entry name" value="HIS_KIN"/>
    <property type="match status" value="1"/>
</dbReference>
<dbReference type="InterPro" id="IPR036890">
    <property type="entry name" value="HATPase_C_sf"/>
</dbReference>
<dbReference type="PROSITE" id="PS50113">
    <property type="entry name" value="PAC"/>
    <property type="match status" value="1"/>
</dbReference>
<feature type="domain" description="Histidine kinase" evidence="10">
    <location>
        <begin position="274"/>
        <end position="479"/>
    </location>
</feature>
<proteinExistence type="predicted"/>
<dbReference type="SUPFAM" id="SSF47384">
    <property type="entry name" value="Homodimeric domain of signal transducing histidine kinase"/>
    <property type="match status" value="1"/>
</dbReference>
<dbReference type="InterPro" id="IPR003594">
    <property type="entry name" value="HATPase_dom"/>
</dbReference>
<evidence type="ECO:0000256" key="5">
    <source>
        <dbReference type="ARBA" id="ARBA00022741"/>
    </source>
</evidence>
<keyword evidence="4" id="KW-0808">Transferase</keyword>
<evidence type="ECO:0000256" key="7">
    <source>
        <dbReference type="ARBA" id="ARBA00022840"/>
    </source>
</evidence>
<dbReference type="SUPFAM" id="SSF55874">
    <property type="entry name" value="ATPase domain of HSP90 chaperone/DNA topoisomerase II/histidine kinase"/>
    <property type="match status" value="1"/>
</dbReference>
<dbReference type="EC" id="2.7.13.3" evidence="2"/>
<dbReference type="Gene3D" id="1.10.287.130">
    <property type="match status" value="1"/>
</dbReference>
<dbReference type="PROSITE" id="PS50112">
    <property type="entry name" value="PAS"/>
    <property type="match status" value="1"/>
</dbReference>
<dbReference type="CDD" id="cd00130">
    <property type="entry name" value="PAS"/>
    <property type="match status" value="1"/>
</dbReference>
<dbReference type="SMART" id="SM00448">
    <property type="entry name" value="REC"/>
    <property type="match status" value="1"/>
</dbReference>
<evidence type="ECO:0000256" key="9">
    <source>
        <dbReference type="PROSITE-ProRule" id="PRU00169"/>
    </source>
</evidence>
<comment type="caution">
    <text evidence="14">The sequence shown here is derived from an EMBL/GenBank/DDBJ whole genome shotgun (WGS) entry which is preliminary data.</text>
</comment>
<evidence type="ECO:0000259" key="13">
    <source>
        <dbReference type="PROSITE" id="PS50113"/>
    </source>
</evidence>
<dbReference type="InterPro" id="IPR004358">
    <property type="entry name" value="Sig_transdc_His_kin-like_C"/>
</dbReference>
<evidence type="ECO:0000259" key="12">
    <source>
        <dbReference type="PROSITE" id="PS50112"/>
    </source>
</evidence>
<accession>A0ABV8QN42</accession>
<dbReference type="PRINTS" id="PR00344">
    <property type="entry name" value="BCTRLSENSOR"/>
</dbReference>
<keyword evidence="3 9" id="KW-0597">Phosphoprotein</keyword>
<feature type="domain" description="Response regulatory" evidence="11">
    <location>
        <begin position="9"/>
        <end position="126"/>
    </location>
</feature>
<dbReference type="InterPro" id="IPR000700">
    <property type="entry name" value="PAS-assoc_C"/>
</dbReference>
<feature type="domain" description="PAS" evidence="12">
    <location>
        <begin position="139"/>
        <end position="206"/>
    </location>
</feature>
<name>A0ABV8QN42_9BACT</name>
<dbReference type="SUPFAM" id="SSF52172">
    <property type="entry name" value="CheY-like"/>
    <property type="match status" value="1"/>
</dbReference>
<sequence>MLPDNLPYKILIVDDDEDDFFITSQYIKNIKGNTFEVEWRYNYNNAMDDINAKRYDLYLVDYYLGAKTGLDLIKEAFANGCEEPIIILTGQSTPELDAEAMHAGAVDYLVKGEIDTEKLERCIRHVMEKSMAVKTLKSNERKFRHMFERSKDAVFLMDADTLHFTDVNAATTNLFGYTKESLFSISLLSLIVNNKDKQRITTALEQGEVEDFEMIMRTNDGKILFCIVSLSKETDNNGKPFLQGIIHDITALKKAEKNNLRLEKLGMAERLVRTLAHEVRNPLNNINLSLEQLADEIDNEDANLYLEIITRNSKRIETLITELLGASKPEIMLQKSSLQQIINDSLGVAADRMVLRKIKLQQQILDDVMYIQADKEKLQIALLNIYINAIEAMDDGGTLTVVVSDDGQFYKLLITDTGCGISEENLARLFEPYFTAKKNGLGLGLAATMNILQLHQATVEVTSTLQVGTTFTILIPKISTV</sequence>
<dbReference type="Proteomes" id="UP001595907">
    <property type="component" value="Unassembled WGS sequence"/>
</dbReference>
<evidence type="ECO:0000259" key="10">
    <source>
        <dbReference type="PROSITE" id="PS50109"/>
    </source>
</evidence>
<dbReference type="InterPro" id="IPR011006">
    <property type="entry name" value="CheY-like_superfamily"/>
</dbReference>
<reference evidence="15" key="1">
    <citation type="journal article" date="2019" name="Int. J. Syst. Evol. Microbiol.">
        <title>The Global Catalogue of Microorganisms (GCM) 10K type strain sequencing project: providing services to taxonomists for standard genome sequencing and annotation.</title>
        <authorList>
            <consortium name="The Broad Institute Genomics Platform"/>
            <consortium name="The Broad Institute Genome Sequencing Center for Infectious Disease"/>
            <person name="Wu L."/>
            <person name="Ma J."/>
        </authorList>
    </citation>
    <scope>NUCLEOTIDE SEQUENCE [LARGE SCALE GENOMIC DNA]</scope>
    <source>
        <strain evidence="15">CECT 8289</strain>
    </source>
</reference>
<evidence type="ECO:0000256" key="1">
    <source>
        <dbReference type="ARBA" id="ARBA00000085"/>
    </source>
</evidence>
<dbReference type="InterPro" id="IPR035965">
    <property type="entry name" value="PAS-like_dom_sf"/>
</dbReference>
<dbReference type="InterPro" id="IPR036097">
    <property type="entry name" value="HisK_dim/P_sf"/>
</dbReference>
<dbReference type="Gene3D" id="3.30.450.20">
    <property type="entry name" value="PAS domain"/>
    <property type="match status" value="1"/>
</dbReference>
<evidence type="ECO:0000256" key="3">
    <source>
        <dbReference type="ARBA" id="ARBA00022553"/>
    </source>
</evidence>
<dbReference type="Pfam" id="PF13426">
    <property type="entry name" value="PAS_9"/>
    <property type="match status" value="1"/>
</dbReference>
<dbReference type="SUPFAM" id="SSF55785">
    <property type="entry name" value="PYP-like sensor domain (PAS domain)"/>
    <property type="match status" value="1"/>
</dbReference>
<feature type="modified residue" description="4-aspartylphosphate" evidence="9">
    <location>
        <position position="61"/>
    </location>
</feature>
<dbReference type="EMBL" id="JBHSCZ010000001">
    <property type="protein sequence ID" value="MFC4261720.1"/>
    <property type="molecule type" value="Genomic_DNA"/>
</dbReference>
<keyword evidence="7 14" id="KW-0067">ATP-binding</keyword>
<dbReference type="InterPro" id="IPR005467">
    <property type="entry name" value="His_kinase_dom"/>
</dbReference>
<protein>
    <recommendedName>
        <fullName evidence="2">histidine kinase</fullName>
        <ecNumber evidence="2">2.7.13.3</ecNumber>
    </recommendedName>
</protein>
<dbReference type="Pfam" id="PF02518">
    <property type="entry name" value="HATPase_c"/>
    <property type="match status" value="1"/>
</dbReference>
<evidence type="ECO:0000256" key="4">
    <source>
        <dbReference type="ARBA" id="ARBA00022679"/>
    </source>
</evidence>
<evidence type="ECO:0000256" key="6">
    <source>
        <dbReference type="ARBA" id="ARBA00022777"/>
    </source>
</evidence>
<dbReference type="PROSITE" id="PS50110">
    <property type="entry name" value="RESPONSE_REGULATORY"/>
    <property type="match status" value="1"/>
</dbReference>
<dbReference type="InterPro" id="IPR003661">
    <property type="entry name" value="HisK_dim/P_dom"/>
</dbReference>
<evidence type="ECO:0000256" key="2">
    <source>
        <dbReference type="ARBA" id="ARBA00012438"/>
    </source>
</evidence>
<dbReference type="InterPro" id="IPR000014">
    <property type="entry name" value="PAS"/>
</dbReference>
<feature type="domain" description="PAC" evidence="13">
    <location>
        <begin position="210"/>
        <end position="261"/>
    </location>
</feature>
<dbReference type="SMART" id="SM00387">
    <property type="entry name" value="HATPase_c"/>
    <property type="match status" value="1"/>
</dbReference>
<evidence type="ECO:0000256" key="8">
    <source>
        <dbReference type="ARBA" id="ARBA00023012"/>
    </source>
</evidence>
<evidence type="ECO:0000313" key="14">
    <source>
        <dbReference type="EMBL" id="MFC4261720.1"/>
    </source>
</evidence>
<dbReference type="SMART" id="SM00388">
    <property type="entry name" value="HisKA"/>
    <property type="match status" value="1"/>
</dbReference>
<organism evidence="14 15">
    <name type="scientific">Ferruginibacter yonginensis</name>
    <dbReference type="NCBI Taxonomy" id="1310416"/>
    <lineage>
        <taxon>Bacteria</taxon>
        <taxon>Pseudomonadati</taxon>
        <taxon>Bacteroidota</taxon>
        <taxon>Chitinophagia</taxon>
        <taxon>Chitinophagales</taxon>
        <taxon>Chitinophagaceae</taxon>
        <taxon>Ferruginibacter</taxon>
    </lineage>
</organism>
<dbReference type="GO" id="GO:0005524">
    <property type="term" value="F:ATP binding"/>
    <property type="evidence" value="ECO:0007669"/>
    <property type="project" value="UniProtKB-KW"/>
</dbReference>
<dbReference type="Pfam" id="PF00512">
    <property type="entry name" value="HisKA"/>
    <property type="match status" value="1"/>
</dbReference>
<dbReference type="Gene3D" id="3.30.565.10">
    <property type="entry name" value="Histidine kinase-like ATPase, C-terminal domain"/>
    <property type="match status" value="1"/>
</dbReference>